<organism evidence="1 2">
    <name type="scientific">Aspergillus carbonarius (strain ITEM 5010)</name>
    <dbReference type="NCBI Taxonomy" id="602072"/>
    <lineage>
        <taxon>Eukaryota</taxon>
        <taxon>Fungi</taxon>
        <taxon>Dikarya</taxon>
        <taxon>Ascomycota</taxon>
        <taxon>Pezizomycotina</taxon>
        <taxon>Eurotiomycetes</taxon>
        <taxon>Eurotiomycetidae</taxon>
        <taxon>Eurotiales</taxon>
        <taxon>Aspergillaceae</taxon>
        <taxon>Aspergillus</taxon>
        <taxon>Aspergillus subgen. Circumdati</taxon>
    </lineage>
</organism>
<gene>
    <name evidence="1" type="ORF">ASPCADRAFT_209471</name>
</gene>
<dbReference type="VEuPathDB" id="FungiDB:ASPCADRAFT_209471"/>
<evidence type="ECO:0000313" key="1">
    <source>
        <dbReference type="EMBL" id="OOF93511.1"/>
    </source>
</evidence>
<proteinExistence type="predicted"/>
<protein>
    <submittedName>
        <fullName evidence="1">Uncharacterized protein</fullName>
    </submittedName>
</protein>
<dbReference type="Proteomes" id="UP000188318">
    <property type="component" value="Unassembled WGS sequence"/>
</dbReference>
<evidence type="ECO:0000313" key="2">
    <source>
        <dbReference type="Proteomes" id="UP000188318"/>
    </source>
</evidence>
<keyword evidence="2" id="KW-1185">Reference proteome</keyword>
<name>A0A1R3RGA8_ASPC5</name>
<dbReference type="AlphaFoldDB" id="A0A1R3RGA8"/>
<dbReference type="EMBL" id="KV907504">
    <property type="protein sequence ID" value="OOF93511.1"/>
    <property type="molecule type" value="Genomic_DNA"/>
</dbReference>
<reference evidence="2" key="1">
    <citation type="journal article" date="2017" name="Genome Biol.">
        <title>Comparative genomics reveals high biological diversity and specific adaptations in the industrially and medically important fungal genus Aspergillus.</title>
        <authorList>
            <person name="de Vries R.P."/>
            <person name="Riley R."/>
            <person name="Wiebenga A."/>
            <person name="Aguilar-Osorio G."/>
            <person name="Amillis S."/>
            <person name="Uchima C.A."/>
            <person name="Anderluh G."/>
            <person name="Asadollahi M."/>
            <person name="Askin M."/>
            <person name="Barry K."/>
            <person name="Battaglia E."/>
            <person name="Bayram O."/>
            <person name="Benocci T."/>
            <person name="Braus-Stromeyer S.A."/>
            <person name="Caldana C."/>
            <person name="Canovas D."/>
            <person name="Cerqueira G.C."/>
            <person name="Chen F."/>
            <person name="Chen W."/>
            <person name="Choi C."/>
            <person name="Clum A."/>
            <person name="Dos Santos R.A."/>
            <person name="Damasio A.R."/>
            <person name="Diallinas G."/>
            <person name="Emri T."/>
            <person name="Fekete E."/>
            <person name="Flipphi M."/>
            <person name="Freyberg S."/>
            <person name="Gallo A."/>
            <person name="Gournas C."/>
            <person name="Habgood R."/>
            <person name="Hainaut M."/>
            <person name="Harispe M.L."/>
            <person name="Henrissat B."/>
            <person name="Hilden K.S."/>
            <person name="Hope R."/>
            <person name="Hossain A."/>
            <person name="Karabika E."/>
            <person name="Karaffa L."/>
            <person name="Karanyi Z."/>
            <person name="Krasevec N."/>
            <person name="Kuo A."/>
            <person name="Kusch H."/>
            <person name="LaButti K."/>
            <person name="Lagendijk E.L."/>
            <person name="Lapidus A."/>
            <person name="Levasseur A."/>
            <person name="Lindquist E."/>
            <person name="Lipzen A."/>
            <person name="Logrieco A.F."/>
            <person name="MacCabe A."/>
            <person name="Maekelae M.R."/>
            <person name="Malavazi I."/>
            <person name="Melin P."/>
            <person name="Meyer V."/>
            <person name="Mielnichuk N."/>
            <person name="Miskei M."/>
            <person name="Molnar A.P."/>
            <person name="Mule G."/>
            <person name="Ngan C.Y."/>
            <person name="Orejas M."/>
            <person name="Orosz E."/>
            <person name="Ouedraogo J.P."/>
            <person name="Overkamp K.M."/>
            <person name="Park H.-S."/>
            <person name="Perrone G."/>
            <person name="Piumi F."/>
            <person name="Punt P.J."/>
            <person name="Ram A.F."/>
            <person name="Ramon A."/>
            <person name="Rauscher S."/>
            <person name="Record E."/>
            <person name="Riano-Pachon D.M."/>
            <person name="Robert V."/>
            <person name="Roehrig J."/>
            <person name="Ruller R."/>
            <person name="Salamov A."/>
            <person name="Salih N.S."/>
            <person name="Samson R.A."/>
            <person name="Sandor E."/>
            <person name="Sanguinetti M."/>
            <person name="Schuetze T."/>
            <person name="Sepcic K."/>
            <person name="Shelest E."/>
            <person name="Sherlock G."/>
            <person name="Sophianopoulou V."/>
            <person name="Squina F.M."/>
            <person name="Sun H."/>
            <person name="Susca A."/>
            <person name="Todd R.B."/>
            <person name="Tsang A."/>
            <person name="Unkles S.E."/>
            <person name="van de Wiele N."/>
            <person name="van Rossen-Uffink D."/>
            <person name="Oliveira J.V."/>
            <person name="Vesth T.C."/>
            <person name="Visser J."/>
            <person name="Yu J.-H."/>
            <person name="Zhou M."/>
            <person name="Andersen M.R."/>
            <person name="Archer D.B."/>
            <person name="Baker S.E."/>
            <person name="Benoit I."/>
            <person name="Brakhage A.A."/>
            <person name="Braus G.H."/>
            <person name="Fischer R."/>
            <person name="Frisvad J.C."/>
            <person name="Goldman G.H."/>
            <person name="Houbraken J."/>
            <person name="Oakley B."/>
            <person name="Pocsi I."/>
            <person name="Scazzocchio C."/>
            <person name="Seiboth B."/>
            <person name="vanKuyk P.A."/>
            <person name="Wortman J."/>
            <person name="Dyer P.S."/>
            <person name="Grigoriev I.V."/>
        </authorList>
    </citation>
    <scope>NUCLEOTIDE SEQUENCE [LARGE SCALE GENOMIC DNA]</scope>
    <source>
        <strain evidence="2">ITEM 5010</strain>
    </source>
</reference>
<accession>A0A1R3RGA8</accession>
<sequence>MPMSMPTHKANTAYMTRDKPRLSYQLPNAQSTGFFVNDQTNPDDYLMRTIRMRS</sequence>